<evidence type="ECO:0000313" key="3">
    <source>
        <dbReference type="Proteomes" id="UP000608024"/>
    </source>
</evidence>
<sequence length="146" mass="16554">MHENKDHSADGNTEATESPRRLTARLSLFRRSLRPRVTPRDEEYLQLIHDFLRMVNGEWYWDVFVALQDGPLQYTDLLNAVRADTYQQLARAIPPSHPGRHVVPNSAASHRKGTHRARTSGTFSLHHNVLVDAAGPRTPDSHGSCR</sequence>
<organism evidence="2 3">
    <name type="scientific">Streptomyces longispororuber</name>
    <dbReference type="NCBI Taxonomy" id="68230"/>
    <lineage>
        <taxon>Bacteria</taxon>
        <taxon>Bacillati</taxon>
        <taxon>Actinomycetota</taxon>
        <taxon>Actinomycetes</taxon>
        <taxon>Kitasatosporales</taxon>
        <taxon>Streptomycetaceae</taxon>
        <taxon>Streptomyces</taxon>
    </lineage>
</organism>
<accession>A0A918ZC68</accession>
<gene>
    <name evidence="2" type="ORF">GCM10018785_12060</name>
</gene>
<evidence type="ECO:0000313" key="2">
    <source>
        <dbReference type="EMBL" id="GHE44060.1"/>
    </source>
</evidence>
<reference evidence="2" key="2">
    <citation type="submission" date="2020-09" db="EMBL/GenBank/DDBJ databases">
        <authorList>
            <person name="Sun Q."/>
            <person name="Ohkuma M."/>
        </authorList>
    </citation>
    <scope>NUCLEOTIDE SEQUENCE</scope>
    <source>
        <strain evidence="2">JCM 4784</strain>
    </source>
</reference>
<keyword evidence="3" id="KW-1185">Reference proteome</keyword>
<feature type="compositionally biased region" description="Basic residues" evidence="1">
    <location>
        <begin position="109"/>
        <end position="118"/>
    </location>
</feature>
<evidence type="ECO:0000256" key="1">
    <source>
        <dbReference type="SAM" id="MobiDB-lite"/>
    </source>
</evidence>
<proteinExistence type="predicted"/>
<feature type="region of interest" description="Disordered" evidence="1">
    <location>
        <begin position="1"/>
        <end position="21"/>
    </location>
</feature>
<dbReference type="Proteomes" id="UP000608024">
    <property type="component" value="Unassembled WGS sequence"/>
</dbReference>
<dbReference type="EMBL" id="BNBT01000010">
    <property type="protein sequence ID" value="GHE44060.1"/>
    <property type="molecule type" value="Genomic_DNA"/>
</dbReference>
<protein>
    <submittedName>
        <fullName evidence="2">Uncharacterized protein</fullName>
    </submittedName>
</protein>
<name>A0A918ZC68_9ACTN</name>
<reference evidence="2" key="1">
    <citation type="journal article" date="2014" name="Int. J. Syst. Evol. Microbiol.">
        <title>Complete genome sequence of Corynebacterium casei LMG S-19264T (=DSM 44701T), isolated from a smear-ripened cheese.</title>
        <authorList>
            <consortium name="US DOE Joint Genome Institute (JGI-PGF)"/>
            <person name="Walter F."/>
            <person name="Albersmeier A."/>
            <person name="Kalinowski J."/>
            <person name="Ruckert C."/>
        </authorList>
    </citation>
    <scope>NUCLEOTIDE SEQUENCE</scope>
    <source>
        <strain evidence="2">JCM 4784</strain>
    </source>
</reference>
<comment type="caution">
    <text evidence="2">The sequence shown here is derived from an EMBL/GenBank/DDBJ whole genome shotgun (WGS) entry which is preliminary data.</text>
</comment>
<feature type="region of interest" description="Disordered" evidence="1">
    <location>
        <begin position="94"/>
        <end position="119"/>
    </location>
</feature>
<dbReference type="AlphaFoldDB" id="A0A918ZC68"/>